<evidence type="ECO:0000313" key="3">
    <source>
        <dbReference type="EMBL" id="MCX2939404.1"/>
    </source>
</evidence>
<feature type="signal peptide" evidence="2">
    <location>
        <begin position="1"/>
        <end position="30"/>
    </location>
</feature>
<dbReference type="Proteomes" id="UP001300745">
    <property type="component" value="Unassembled WGS sequence"/>
</dbReference>
<keyword evidence="4" id="KW-1185">Reference proteome</keyword>
<dbReference type="RefSeq" id="WP_265999147.1">
    <property type="nucleotide sequence ID" value="NZ_JAPJDN010000023.1"/>
</dbReference>
<evidence type="ECO:0000256" key="1">
    <source>
        <dbReference type="SAM" id="MobiDB-lite"/>
    </source>
</evidence>
<feature type="compositionally biased region" description="Polar residues" evidence="1">
    <location>
        <begin position="130"/>
        <end position="146"/>
    </location>
</feature>
<keyword evidence="2" id="KW-0732">Signal</keyword>
<proteinExistence type="predicted"/>
<evidence type="ECO:0000313" key="4">
    <source>
        <dbReference type="Proteomes" id="UP001300745"/>
    </source>
</evidence>
<evidence type="ECO:0000256" key="2">
    <source>
        <dbReference type="SAM" id="SignalP"/>
    </source>
</evidence>
<reference evidence="3 4" key="1">
    <citation type="submission" date="2022-11" db="EMBL/GenBank/DDBJ databases">
        <title>Mycobacterium sp. nov.</title>
        <authorList>
            <person name="Papic B."/>
            <person name="Spicic S."/>
            <person name="Duvnjak S."/>
        </authorList>
    </citation>
    <scope>NUCLEOTIDE SEQUENCE [LARGE SCALE GENOMIC DNA]</scope>
    <source>
        <strain evidence="3 4">CVI_P4</strain>
    </source>
</reference>
<name>A0ABT3SIQ1_9MYCO</name>
<organism evidence="3 4">
    <name type="scientific">Mycobacterium pinniadriaticum</name>
    <dbReference type="NCBI Taxonomy" id="2994102"/>
    <lineage>
        <taxon>Bacteria</taxon>
        <taxon>Bacillati</taxon>
        <taxon>Actinomycetota</taxon>
        <taxon>Actinomycetes</taxon>
        <taxon>Mycobacteriales</taxon>
        <taxon>Mycobacteriaceae</taxon>
        <taxon>Mycobacterium</taxon>
    </lineage>
</organism>
<feature type="region of interest" description="Disordered" evidence="1">
    <location>
        <begin position="126"/>
        <end position="146"/>
    </location>
</feature>
<dbReference type="InterPro" id="IPR006311">
    <property type="entry name" value="TAT_signal"/>
</dbReference>
<gene>
    <name evidence="3" type="ORF">ORI27_22160</name>
</gene>
<dbReference type="EMBL" id="JAPJDO010000023">
    <property type="protein sequence ID" value="MCX2939404.1"/>
    <property type="molecule type" value="Genomic_DNA"/>
</dbReference>
<feature type="chain" id="PRO_5047097691" description="Secreted protein" evidence="2">
    <location>
        <begin position="31"/>
        <end position="172"/>
    </location>
</feature>
<protein>
    <recommendedName>
        <fullName evidence="5">Secreted protein</fullName>
    </recommendedName>
</protein>
<comment type="caution">
    <text evidence="3">The sequence shown here is derived from an EMBL/GenBank/DDBJ whole genome shotgun (WGS) entry which is preliminary data.</text>
</comment>
<evidence type="ECO:0008006" key="5">
    <source>
        <dbReference type="Google" id="ProtNLM"/>
    </source>
</evidence>
<dbReference type="PROSITE" id="PS51318">
    <property type="entry name" value="TAT"/>
    <property type="match status" value="1"/>
</dbReference>
<accession>A0ABT3SIQ1</accession>
<sequence>MRTSRKLIGVAALTAAASAAAVVHAGPAFASDKWALNGTFTATSNGEWATSNDIYHNERSVRSIWTITSTCSYPTECVGTVRSDAGWTAPIYQMGGDWYVKRTIPDWMPCQDGTTAPGLQVFRFHGSTPGGDQSDPSSNILIGQDETTGQPGACGHSLALYINMPFKLIKQS</sequence>